<keyword evidence="2" id="KW-1185">Reference proteome</keyword>
<organism evidence="1 2">
    <name type="scientific">Streptomyces flavofungini</name>
    <dbReference type="NCBI Taxonomy" id="68200"/>
    <lineage>
        <taxon>Bacteria</taxon>
        <taxon>Bacillati</taxon>
        <taxon>Actinomycetota</taxon>
        <taxon>Actinomycetes</taxon>
        <taxon>Kitasatosporales</taxon>
        <taxon>Streptomycetaceae</taxon>
        <taxon>Streptomyces</taxon>
    </lineage>
</organism>
<comment type="caution">
    <text evidence="1">The sequence shown here is derived from an EMBL/GenBank/DDBJ whole genome shotgun (WGS) entry which is preliminary data.</text>
</comment>
<reference evidence="1 2" key="1">
    <citation type="submission" date="2020-12" db="EMBL/GenBank/DDBJ databases">
        <title>Streptomyces typhae sp. nov., a novel endophytic actinomycete isolated from the root of cattail pollen (Typha angustifolia L.).</title>
        <authorList>
            <person name="Peng C."/>
            <person name="Liu C."/>
        </authorList>
    </citation>
    <scope>NUCLEOTIDE SEQUENCE [LARGE SCALE GENOMIC DNA]</scope>
    <source>
        <strain evidence="1 2">JCM 4753</strain>
    </source>
</reference>
<gene>
    <name evidence="1" type="ORF">JGB26_38085</name>
</gene>
<evidence type="ECO:0000313" key="1">
    <source>
        <dbReference type="EMBL" id="MBJ3812816.1"/>
    </source>
</evidence>
<evidence type="ECO:0000313" key="2">
    <source>
        <dbReference type="Proteomes" id="UP000634780"/>
    </source>
</evidence>
<proteinExistence type="predicted"/>
<name>A0ABS0XHX1_9ACTN</name>
<feature type="non-terminal residue" evidence="1">
    <location>
        <position position="108"/>
    </location>
</feature>
<protein>
    <submittedName>
        <fullName evidence="1">Uncharacterized protein</fullName>
    </submittedName>
</protein>
<sequence length="108" mass="11633">MDQLLARAEREVLILDRPPYLNPWAVAGADPGTGIAALLERGVTVRVVLAREGLALPGRTRLLGPPVDRALWERALPLGGAGPRLSDEHRDLLGLLAGGFKDEVIARR</sequence>
<dbReference type="Proteomes" id="UP000634780">
    <property type="component" value="Unassembled WGS sequence"/>
</dbReference>
<accession>A0ABS0XHX1</accession>
<dbReference type="EMBL" id="JAEKOZ010000044">
    <property type="protein sequence ID" value="MBJ3812816.1"/>
    <property type="molecule type" value="Genomic_DNA"/>
</dbReference>